<dbReference type="GO" id="GO:0016491">
    <property type="term" value="F:oxidoreductase activity"/>
    <property type="evidence" value="ECO:0007669"/>
    <property type="project" value="UniProtKB-KW"/>
</dbReference>
<dbReference type="FunFam" id="3.40.50.720:FF:000084">
    <property type="entry name" value="Short-chain dehydrogenase reductase"/>
    <property type="match status" value="1"/>
</dbReference>
<keyword evidence="2" id="KW-0560">Oxidoreductase</keyword>
<dbReference type="SUPFAM" id="SSF51735">
    <property type="entry name" value="NAD(P)-binding Rossmann-fold domains"/>
    <property type="match status" value="1"/>
</dbReference>
<comment type="similarity">
    <text evidence="1">Belongs to the short-chain dehydrogenases/reductases (SDR) family.</text>
</comment>
<organism evidence="4">
    <name type="scientific">Streptomyces paulus</name>
    <dbReference type="NCBI Taxonomy" id="285551"/>
    <lineage>
        <taxon>Bacteria</taxon>
        <taxon>Bacillati</taxon>
        <taxon>Actinomycetota</taxon>
        <taxon>Actinomycetes</taxon>
        <taxon>Kitasatosporales</taxon>
        <taxon>Streptomycetaceae</taxon>
        <taxon>Streptomyces</taxon>
    </lineage>
</organism>
<dbReference type="InterPro" id="IPR002347">
    <property type="entry name" value="SDR_fam"/>
</dbReference>
<dbReference type="SMART" id="SM00822">
    <property type="entry name" value="PKS_KR"/>
    <property type="match status" value="1"/>
</dbReference>
<dbReference type="Gene3D" id="3.40.50.720">
    <property type="entry name" value="NAD(P)-binding Rossmann-like Domain"/>
    <property type="match status" value="1"/>
</dbReference>
<dbReference type="PANTHER" id="PTHR43639">
    <property type="entry name" value="OXIDOREDUCTASE, SHORT-CHAIN DEHYDROGENASE/REDUCTASE FAMILY (AFU_ORTHOLOGUE AFUA_5G02870)"/>
    <property type="match status" value="1"/>
</dbReference>
<dbReference type="AlphaFoldDB" id="A0A075EYE5"/>
<dbReference type="InterPro" id="IPR057326">
    <property type="entry name" value="KR_dom"/>
</dbReference>
<dbReference type="PRINTS" id="PR00081">
    <property type="entry name" value="GDHRDH"/>
</dbReference>
<reference evidence="4" key="1">
    <citation type="submission" date="2014-04" db="EMBL/GenBank/DDBJ databases">
        <title>Paulomycin gene cluster.</title>
        <authorList>
            <person name="Li J."/>
            <person name="Xie Z."/>
            <person name="Ai G."/>
            <person name="Chen Y."/>
        </authorList>
    </citation>
    <scope>NUCLEOTIDE SEQUENCE</scope>
    <source>
        <strain evidence="4">NRRL8115</strain>
    </source>
</reference>
<dbReference type="EMBL" id="KJ721164">
    <property type="protein sequence ID" value="AIE54195.1"/>
    <property type="molecule type" value="Genomic_DNA"/>
</dbReference>
<dbReference type="InterPro" id="IPR020904">
    <property type="entry name" value="Sc_DH/Rdtase_CS"/>
</dbReference>
<proteinExistence type="inferred from homology"/>
<evidence type="ECO:0000313" key="4">
    <source>
        <dbReference type="EMBL" id="AIE54195.1"/>
    </source>
</evidence>
<evidence type="ECO:0000259" key="3">
    <source>
        <dbReference type="SMART" id="SM00822"/>
    </source>
</evidence>
<sequence length="255" mass="26463">MAAGVPRTALVTGGSRGIGRAVVERLGSVGTVVAVHYGHDAAAADRAVAGVRAAGGRAFPVRAELGAPSAVDELARGVEEGLRLHTGATGLDILVNNAGIGCRADIDSLTREQLDRALEINVKVPVFLTQRLLPLMRDGGRIVNISSVAPRVAHPHVLGYAMTKGALEAFSRSLAAHVGPRGITVNTVAPGLIETDLHRDRLRAHPEEAEEAAALTMFGRIGQADDVAGVVAFLASAQSRWITGQRVEATGGAYL</sequence>
<dbReference type="PROSITE" id="PS00061">
    <property type="entry name" value="ADH_SHORT"/>
    <property type="match status" value="1"/>
</dbReference>
<dbReference type="InterPro" id="IPR036291">
    <property type="entry name" value="NAD(P)-bd_dom_sf"/>
</dbReference>
<protein>
    <submittedName>
        <fullName evidence="4">Pau28</fullName>
    </submittedName>
</protein>
<dbReference type="Pfam" id="PF13561">
    <property type="entry name" value="adh_short_C2"/>
    <property type="match status" value="1"/>
</dbReference>
<dbReference type="PRINTS" id="PR00080">
    <property type="entry name" value="SDRFAMILY"/>
</dbReference>
<accession>A0A075EYE5</accession>
<name>A0A075EYE5_9ACTN</name>
<feature type="domain" description="Ketoreductase" evidence="3">
    <location>
        <begin position="7"/>
        <end position="191"/>
    </location>
</feature>
<dbReference type="PANTHER" id="PTHR43639:SF1">
    <property type="entry name" value="SHORT-CHAIN DEHYDROGENASE_REDUCTASE FAMILY PROTEIN"/>
    <property type="match status" value="1"/>
</dbReference>
<evidence type="ECO:0000256" key="1">
    <source>
        <dbReference type="ARBA" id="ARBA00006484"/>
    </source>
</evidence>
<evidence type="ECO:0000256" key="2">
    <source>
        <dbReference type="ARBA" id="ARBA00023002"/>
    </source>
</evidence>